<dbReference type="InterPro" id="IPR001258">
    <property type="entry name" value="NHL_repeat"/>
</dbReference>
<keyword evidence="1" id="KW-0677">Repeat</keyword>
<dbReference type="PANTHER" id="PTHR46388">
    <property type="entry name" value="NHL REPEAT-CONTAINING PROTEIN 2"/>
    <property type="match status" value="1"/>
</dbReference>
<keyword evidence="3" id="KW-1185">Reference proteome</keyword>
<evidence type="ECO:0000256" key="1">
    <source>
        <dbReference type="ARBA" id="ARBA00022737"/>
    </source>
</evidence>
<dbReference type="Proteomes" id="UP001202328">
    <property type="component" value="Unassembled WGS sequence"/>
</dbReference>
<reference evidence="2" key="1">
    <citation type="submission" date="2022-04" db="EMBL/GenBank/DDBJ databases">
        <title>A functionally conserved STORR gene fusion in Papaver species that diverged 16.8 million years ago.</title>
        <authorList>
            <person name="Catania T."/>
        </authorList>
    </citation>
    <scope>NUCLEOTIDE SEQUENCE</scope>
    <source>
        <strain evidence="2">S-188037</strain>
    </source>
</reference>
<evidence type="ECO:0000313" key="3">
    <source>
        <dbReference type="Proteomes" id="UP001202328"/>
    </source>
</evidence>
<gene>
    <name evidence="2" type="ORF">MKW98_008194</name>
</gene>
<dbReference type="PANTHER" id="PTHR46388:SF3">
    <property type="entry name" value="DUF1618 DOMAIN-CONTAINING PROTEIN"/>
    <property type="match status" value="1"/>
</dbReference>
<dbReference type="InterPro" id="IPR011042">
    <property type="entry name" value="6-blade_b-propeller_TolB-like"/>
</dbReference>
<protein>
    <recommendedName>
        <fullName evidence="4">NHL repeat-containing protein 2</fullName>
    </recommendedName>
</protein>
<evidence type="ECO:0008006" key="4">
    <source>
        <dbReference type="Google" id="ProtNLM"/>
    </source>
</evidence>
<dbReference type="EMBL" id="JAJJMB010017645">
    <property type="protein sequence ID" value="KAI3836433.1"/>
    <property type="molecule type" value="Genomic_DNA"/>
</dbReference>
<proteinExistence type="predicted"/>
<evidence type="ECO:0000313" key="2">
    <source>
        <dbReference type="EMBL" id="KAI3836433.1"/>
    </source>
</evidence>
<sequence>MRCTQSSTFSFILPIFLSSKTRDAEEATPLFDRLTFNLLPSSLIITTLTYITTIVSKCCRFLLIIKWNLQDLFIPSVPSEGDMGLGFQFRRLSGIAKFLPRFSYSRIINQQARNIISSVVPTKFQFPIPHVWVNLDQINVHKLCQIHRLSTVSEIQNQLAPDVNLITFLESILDELQGPDYCWLNKPEESKQPFDRNGTFLVLVDAFTSDSLMFGSEHTSMFETVKLLQRRHPELCIFGFQSLSSDRYVSARACIVHTIMKEYITFPILLSNKTFPEEVERPCYLIFKDFKCPLQYIGRMTEVETFSKAIEELNLVQHELLDQNLGSLKTKKVDVAMELYDSSLRNLLLYFPGCISVDEDENRLFVSDSNHHRIIIIAGNGKILDCIGSSPGFEDGDFESAKLLRPASLFYDAVEDCLYFVDSENHAIRKANIGSRTLETLYPNLNAGKRISSSIWSWILENLLITFFPKGREEASQSEEFDSEMLRFPWHLMKEQNNLFIINPSIQTLWIMDASSGEIKDVITGYPNIMEICGKLISEKRSLLNQITENWLPQRVDSGCLREGYPYDSLMSSVATYNNKILFCDIVGQAILELDMDSEDVSELRLSNFEILGLPYWYCYPPERVFVSGMVSQRPGVDHLQSFSVLSGRCVIEVNVQIPKDTELAAPLQEGCIWRQARGSAAEVSGSEEVATSAKKVGIAQQWFEELDNLAFSREELIEEEDKNLSNFHQDSRVVINCVVNISPGTSEVVINAVLYLKLNRNSNFSGNHQEEKAKRILEKLNPHHRVSEQQKDACVQLMLESKRDLGELVFMRPLHLRIGLAGHDCPKGDTANEIVLTDSKIEVNVSLR</sequence>
<accession>A0AAD4RW78</accession>
<dbReference type="SUPFAM" id="SSF63825">
    <property type="entry name" value="YWTD domain"/>
    <property type="match status" value="1"/>
</dbReference>
<dbReference type="Pfam" id="PF01436">
    <property type="entry name" value="NHL"/>
    <property type="match status" value="1"/>
</dbReference>
<name>A0AAD4RW78_9MAGN</name>
<organism evidence="2 3">
    <name type="scientific">Papaver atlanticum</name>
    <dbReference type="NCBI Taxonomy" id="357466"/>
    <lineage>
        <taxon>Eukaryota</taxon>
        <taxon>Viridiplantae</taxon>
        <taxon>Streptophyta</taxon>
        <taxon>Embryophyta</taxon>
        <taxon>Tracheophyta</taxon>
        <taxon>Spermatophyta</taxon>
        <taxon>Magnoliopsida</taxon>
        <taxon>Ranunculales</taxon>
        <taxon>Papaveraceae</taxon>
        <taxon>Papaveroideae</taxon>
        <taxon>Papaver</taxon>
    </lineage>
</organism>
<comment type="caution">
    <text evidence="2">The sequence shown here is derived from an EMBL/GenBank/DDBJ whole genome shotgun (WGS) entry which is preliminary data.</text>
</comment>
<dbReference type="Gene3D" id="2.120.10.30">
    <property type="entry name" value="TolB, C-terminal domain"/>
    <property type="match status" value="1"/>
</dbReference>
<dbReference type="FunFam" id="2.120.10.30:FF:000108">
    <property type="entry name" value="NHL domain-containing protein"/>
    <property type="match status" value="1"/>
</dbReference>
<dbReference type="AlphaFoldDB" id="A0AAD4RW78"/>